<evidence type="ECO:0000256" key="10">
    <source>
        <dbReference type="ARBA" id="ARBA00023033"/>
    </source>
</evidence>
<dbReference type="SUPFAM" id="SSF51905">
    <property type="entry name" value="FAD/NAD(P)-binding domain"/>
    <property type="match status" value="2"/>
</dbReference>
<sequence length="455" mass="51026">MSIHIPTEFDIIGVGFGPSNLALATAITEYNHKHPDSPISACFLEKRESFDWHPGMMLPDAQMQISWLKDLATFRNPQSQFTFINYLFDRGRLVDFVNMKTFFPSRQEFRDYLRWAAKRVDSTVRYGTEVTSISLDPTHATVQINDANECNESTTLHAPVVVFAPGLRPVLPEGIKESPRIFHNIHILDRLELIDPHSIREVVVVGSGQSAAEVLLYIHATMPQAHVHGVFGRYGISPSDDTPFANRVFDPSAVDDWFAADPAERARQMSYHRQTNYSAVDAELIEELFGIEYGEKVTGNPRLHLHRTTRLTHCAENADGVQIQLRNTMTGEETTMHPDLVIFATGFEETPIGDLIEPASTAVITTDHLNVGRDYRLPTTTTVGVYLNGGVERTHGLSSSLLSNVAIRAADILDSIIEHRTTQHPTHQHEQQQETQDASEHSHQHDYAHEPAVSL</sequence>
<evidence type="ECO:0000256" key="15">
    <source>
        <dbReference type="ARBA" id="ARBA00048407"/>
    </source>
</evidence>
<keyword evidence="9 17" id="KW-0560">Oxidoreductase</keyword>
<evidence type="ECO:0000256" key="6">
    <source>
        <dbReference type="ARBA" id="ARBA00022630"/>
    </source>
</evidence>
<keyword evidence="6" id="KW-0285">Flavoprotein</keyword>
<evidence type="ECO:0000256" key="5">
    <source>
        <dbReference type="ARBA" id="ARBA00016406"/>
    </source>
</evidence>
<dbReference type="PANTHER" id="PTHR42802:SF1">
    <property type="entry name" value="L-ORNITHINE N(5)-MONOOXYGENASE"/>
    <property type="match status" value="1"/>
</dbReference>
<organism evidence="17 18">
    <name type="scientific">Corynebacterium felinum</name>
    <dbReference type="NCBI Taxonomy" id="131318"/>
    <lineage>
        <taxon>Bacteria</taxon>
        <taxon>Bacillati</taxon>
        <taxon>Actinomycetota</taxon>
        <taxon>Actinomycetes</taxon>
        <taxon>Mycobacteriales</taxon>
        <taxon>Corynebacteriaceae</taxon>
        <taxon>Corynebacterium</taxon>
    </lineage>
</organism>
<evidence type="ECO:0000313" key="18">
    <source>
        <dbReference type="Proteomes" id="UP001183619"/>
    </source>
</evidence>
<feature type="compositionally biased region" description="Basic and acidic residues" evidence="16">
    <location>
        <begin position="422"/>
        <end position="449"/>
    </location>
</feature>
<dbReference type="Pfam" id="PF13434">
    <property type="entry name" value="Lys_Orn_oxgnase"/>
    <property type="match status" value="1"/>
</dbReference>
<dbReference type="RefSeq" id="WP_277105428.1">
    <property type="nucleotide sequence ID" value="NZ_BAAAJS010000078.1"/>
</dbReference>
<dbReference type="GO" id="GO:0016491">
    <property type="term" value="F:oxidoreductase activity"/>
    <property type="evidence" value="ECO:0007669"/>
    <property type="project" value="UniProtKB-KW"/>
</dbReference>
<evidence type="ECO:0000256" key="8">
    <source>
        <dbReference type="ARBA" id="ARBA00022857"/>
    </source>
</evidence>
<dbReference type="EC" id="1.14.13.59" evidence="4"/>
<dbReference type="InterPro" id="IPR036188">
    <property type="entry name" value="FAD/NAD-bd_sf"/>
</dbReference>
<comment type="cofactor">
    <cofactor evidence="1">
        <name>FAD</name>
        <dbReference type="ChEBI" id="CHEBI:57692"/>
    </cofactor>
</comment>
<name>A0ABU2BCF6_9CORY</name>
<evidence type="ECO:0000256" key="2">
    <source>
        <dbReference type="ARBA" id="ARBA00005102"/>
    </source>
</evidence>
<evidence type="ECO:0000256" key="12">
    <source>
        <dbReference type="ARBA" id="ARBA00031158"/>
    </source>
</evidence>
<comment type="caution">
    <text evidence="17">The sequence shown here is derived from an EMBL/GenBank/DDBJ whole genome shotgun (WGS) entry which is preliminary data.</text>
</comment>
<reference evidence="17 18" key="1">
    <citation type="submission" date="2023-07" db="EMBL/GenBank/DDBJ databases">
        <title>Sequencing the genomes of 1000 actinobacteria strains.</title>
        <authorList>
            <person name="Klenk H.-P."/>
        </authorList>
    </citation>
    <scope>NUCLEOTIDE SEQUENCE [LARGE SCALE GENOMIC DNA]</scope>
    <source>
        <strain evidence="17 18">DSM 44508</strain>
    </source>
</reference>
<keyword evidence="18" id="KW-1185">Reference proteome</keyword>
<keyword evidence="10" id="KW-0503">Monooxygenase</keyword>
<gene>
    <name evidence="17" type="ORF">J2S37_001961</name>
</gene>
<dbReference type="EMBL" id="JAVDYF010000001">
    <property type="protein sequence ID" value="MDR7355423.1"/>
    <property type="molecule type" value="Genomic_DNA"/>
</dbReference>
<evidence type="ECO:0000256" key="4">
    <source>
        <dbReference type="ARBA" id="ARBA00013076"/>
    </source>
</evidence>
<comment type="similarity">
    <text evidence="3">Belongs to the lysine N(6)-hydroxylase/L-ornithine N(5)-oxygenase family.</text>
</comment>
<dbReference type="PANTHER" id="PTHR42802">
    <property type="entry name" value="MONOOXYGENASE"/>
    <property type="match status" value="1"/>
</dbReference>
<evidence type="ECO:0000256" key="3">
    <source>
        <dbReference type="ARBA" id="ARBA00007588"/>
    </source>
</evidence>
<evidence type="ECO:0000313" key="17">
    <source>
        <dbReference type="EMBL" id="MDR7355423.1"/>
    </source>
</evidence>
<evidence type="ECO:0000256" key="1">
    <source>
        <dbReference type="ARBA" id="ARBA00001974"/>
    </source>
</evidence>
<evidence type="ECO:0000256" key="9">
    <source>
        <dbReference type="ARBA" id="ARBA00023002"/>
    </source>
</evidence>
<dbReference type="InterPro" id="IPR025700">
    <property type="entry name" value="Lys/Orn_oxygenase"/>
</dbReference>
<comment type="catalytic activity">
    <reaction evidence="15">
        <text>L-lysine + NADPH + O2 = N(6)-hydroxy-L-lysine + NADP(+) + H2O</text>
        <dbReference type="Rhea" id="RHEA:23228"/>
        <dbReference type="ChEBI" id="CHEBI:15377"/>
        <dbReference type="ChEBI" id="CHEBI:15379"/>
        <dbReference type="ChEBI" id="CHEBI:32551"/>
        <dbReference type="ChEBI" id="CHEBI:57783"/>
        <dbReference type="ChEBI" id="CHEBI:57820"/>
        <dbReference type="ChEBI" id="CHEBI:58349"/>
        <dbReference type="EC" id="1.14.13.59"/>
    </reaction>
</comment>
<evidence type="ECO:0000256" key="7">
    <source>
        <dbReference type="ARBA" id="ARBA00022827"/>
    </source>
</evidence>
<dbReference type="Proteomes" id="UP001183619">
    <property type="component" value="Unassembled WGS sequence"/>
</dbReference>
<evidence type="ECO:0000256" key="16">
    <source>
        <dbReference type="SAM" id="MobiDB-lite"/>
    </source>
</evidence>
<feature type="region of interest" description="Disordered" evidence="16">
    <location>
        <begin position="422"/>
        <end position="455"/>
    </location>
</feature>
<keyword evidence="8" id="KW-0521">NADP</keyword>
<proteinExistence type="inferred from homology"/>
<dbReference type="Gene3D" id="3.50.50.60">
    <property type="entry name" value="FAD/NAD(P)-binding domain"/>
    <property type="match status" value="1"/>
</dbReference>
<evidence type="ECO:0000256" key="14">
    <source>
        <dbReference type="ARBA" id="ARBA00032738"/>
    </source>
</evidence>
<comment type="pathway">
    <text evidence="2">Siderophore biosynthesis; mycobactin biosynthesis.</text>
</comment>
<protein>
    <recommendedName>
        <fullName evidence="5">L-lysine N6-monooxygenase MbtG</fullName>
        <ecNumber evidence="4">1.14.13.59</ecNumber>
    </recommendedName>
    <alternativeName>
        <fullName evidence="14">Lysine 6-N-hydroxylase</fullName>
    </alternativeName>
    <alternativeName>
        <fullName evidence="13">Lysine N6-hydroxylase</fullName>
    </alternativeName>
    <alternativeName>
        <fullName evidence="11">Lysine-N-oxygenase</fullName>
    </alternativeName>
    <alternativeName>
        <fullName evidence="12">Mycobactin synthase protein G</fullName>
    </alternativeName>
</protein>
<keyword evidence="7" id="KW-0274">FAD</keyword>
<accession>A0ABU2BCF6</accession>
<evidence type="ECO:0000256" key="11">
    <source>
        <dbReference type="ARBA" id="ARBA00029939"/>
    </source>
</evidence>
<evidence type="ECO:0000256" key="13">
    <source>
        <dbReference type="ARBA" id="ARBA00032493"/>
    </source>
</evidence>